<dbReference type="EMBL" id="QGHS01000067">
    <property type="protein sequence ID" value="PWT46394.1"/>
    <property type="molecule type" value="Genomic_DNA"/>
</dbReference>
<reference evidence="2 3" key="1">
    <citation type="journal article" date="2018" name="Front. Microbiol.">
        <title>Comparative Genomics of the Herbivore Gut Symbiont Lactobacillus reuteri Reveals Genetic Diversity and Lifestyle Adaptation.</title>
        <authorList>
            <person name="Zhao J."/>
        </authorList>
    </citation>
    <scope>NUCLEOTIDE SEQUENCE [LARGE SCALE GENOMIC DNA]</scope>
    <source>
        <strain evidence="2 3">LR12</strain>
    </source>
</reference>
<proteinExistence type="predicted"/>
<evidence type="ECO:0008006" key="4">
    <source>
        <dbReference type="Google" id="ProtNLM"/>
    </source>
</evidence>
<name>A0A317GH91_LIMRT</name>
<evidence type="ECO:0000313" key="2">
    <source>
        <dbReference type="EMBL" id="PWT47038.1"/>
    </source>
</evidence>
<dbReference type="InterPro" id="IPR053745">
    <property type="entry name" value="Viral_Tail_Comp_sf"/>
</dbReference>
<dbReference type="Gene3D" id="3.30.2000.30">
    <property type="match status" value="1"/>
</dbReference>
<evidence type="ECO:0000313" key="1">
    <source>
        <dbReference type="EMBL" id="PWT46394.1"/>
    </source>
</evidence>
<accession>A0A317GH91</accession>
<dbReference type="RefSeq" id="WP_134907392.1">
    <property type="nucleotide sequence ID" value="NZ_JAJAOX010000339.1"/>
</dbReference>
<dbReference type="AlphaFoldDB" id="A0A317GH91"/>
<protein>
    <recommendedName>
        <fullName evidence="4">DUF3168 domain-containing protein</fullName>
    </recommendedName>
</protein>
<organism evidence="2 3">
    <name type="scientific">Limosilactobacillus reuteri</name>
    <name type="common">Lactobacillus reuteri</name>
    <dbReference type="NCBI Taxonomy" id="1598"/>
    <lineage>
        <taxon>Bacteria</taxon>
        <taxon>Bacillati</taxon>
        <taxon>Bacillota</taxon>
        <taxon>Bacilli</taxon>
        <taxon>Lactobacillales</taxon>
        <taxon>Lactobacillaceae</taxon>
        <taxon>Limosilactobacillus</taxon>
    </lineage>
</organism>
<evidence type="ECO:0000313" key="3">
    <source>
        <dbReference type="Proteomes" id="UP000245866"/>
    </source>
</evidence>
<comment type="caution">
    <text evidence="2">The sequence shown here is derived from an EMBL/GenBank/DDBJ whole genome shotgun (WGS) entry which is preliminary data.</text>
</comment>
<reference evidence="2" key="2">
    <citation type="submission" date="2018-05" db="EMBL/GenBank/DDBJ databases">
        <authorList>
            <person name="Lanie J.A."/>
            <person name="Ng W.-L."/>
            <person name="Kazmierczak K.M."/>
            <person name="Andrzejewski T.M."/>
            <person name="Davidsen T.M."/>
            <person name="Wayne K.J."/>
            <person name="Tettelin H."/>
            <person name="Glass J.I."/>
            <person name="Rusch D."/>
            <person name="Podicherti R."/>
            <person name="Tsui H.-C.T."/>
            <person name="Winkler M.E."/>
        </authorList>
    </citation>
    <scope>NUCLEOTIDE SEQUENCE</scope>
    <source>
        <strain evidence="2">LR12</strain>
    </source>
</reference>
<dbReference type="Proteomes" id="UP000245866">
    <property type="component" value="Unassembled WGS sequence"/>
</dbReference>
<gene>
    <name evidence="2" type="ORF">DKZ23_05200</name>
    <name evidence="1" type="ORF">DKZ23_06320</name>
</gene>
<dbReference type="EMBL" id="QGHS01000051">
    <property type="protein sequence ID" value="PWT47038.1"/>
    <property type="molecule type" value="Genomic_DNA"/>
</dbReference>
<sequence>MLAIPTQELYDKIFEVSQSLGFDTYDYLPAKEVDYPFIQLANTQQTTLNLKTAKGGLISQTIHVWGTLKMRYQVTQMMERLNQLADGTLITDSFRFIGRNNQSDFQIMNDTSVPDTVLVHGVLTLFFYLG</sequence>